<dbReference type="Gene3D" id="1.10.10.10">
    <property type="entry name" value="Winged helix-like DNA-binding domain superfamily/Winged helix DNA-binding domain"/>
    <property type="match status" value="1"/>
</dbReference>
<dbReference type="Proteomes" id="UP000294692">
    <property type="component" value="Unassembled WGS sequence"/>
</dbReference>
<proteinExistence type="predicted"/>
<evidence type="ECO:0000313" key="1">
    <source>
        <dbReference type="EMBL" id="TCU95253.1"/>
    </source>
</evidence>
<gene>
    <name evidence="1" type="ORF">EV686_10896</name>
</gene>
<evidence type="ECO:0000313" key="2">
    <source>
        <dbReference type="Proteomes" id="UP000294692"/>
    </source>
</evidence>
<organism evidence="1 2">
    <name type="scientific">Paracandidimonas soli</name>
    <dbReference type="NCBI Taxonomy" id="1917182"/>
    <lineage>
        <taxon>Bacteria</taxon>
        <taxon>Pseudomonadati</taxon>
        <taxon>Pseudomonadota</taxon>
        <taxon>Betaproteobacteria</taxon>
        <taxon>Burkholderiales</taxon>
        <taxon>Alcaligenaceae</taxon>
        <taxon>Paracandidimonas</taxon>
    </lineage>
</organism>
<dbReference type="InterPro" id="IPR029063">
    <property type="entry name" value="SAM-dependent_MTases_sf"/>
</dbReference>
<keyword evidence="2" id="KW-1185">Reference proteome</keyword>
<dbReference type="SUPFAM" id="SSF46785">
    <property type="entry name" value="Winged helix' DNA-binding domain"/>
    <property type="match status" value="1"/>
</dbReference>
<protein>
    <recommendedName>
        <fullName evidence="3">O-methyltransferase</fullName>
    </recommendedName>
</protein>
<name>A0A4R3UWU0_9BURK</name>
<dbReference type="OrthoDB" id="9178717at2"/>
<accession>A0A4R3UWU0</accession>
<dbReference type="InterPro" id="IPR036390">
    <property type="entry name" value="WH_DNA-bd_sf"/>
</dbReference>
<reference evidence="1 2" key="1">
    <citation type="submission" date="2019-03" db="EMBL/GenBank/DDBJ databases">
        <title>Genomic Encyclopedia of Type Strains, Phase IV (KMG-IV): sequencing the most valuable type-strain genomes for metagenomic binning, comparative biology and taxonomic classification.</title>
        <authorList>
            <person name="Goeker M."/>
        </authorList>
    </citation>
    <scope>NUCLEOTIDE SEQUENCE [LARGE SCALE GENOMIC DNA]</scope>
    <source>
        <strain evidence="1 2">DSM 100048</strain>
    </source>
</reference>
<dbReference type="EMBL" id="SMBX01000008">
    <property type="protein sequence ID" value="TCU95253.1"/>
    <property type="molecule type" value="Genomic_DNA"/>
</dbReference>
<comment type="caution">
    <text evidence="1">The sequence shown here is derived from an EMBL/GenBank/DDBJ whole genome shotgun (WGS) entry which is preliminary data.</text>
</comment>
<dbReference type="CDD" id="cd02440">
    <property type="entry name" value="AdoMet_MTases"/>
    <property type="match status" value="1"/>
</dbReference>
<dbReference type="RefSeq" id="WP_132477698.1">
    <property type="nucleotide sequence ID" value="NZ_JBHRVM010000001.1"/>
</dbReference>
<dbReference type="InterPro" id="IPR036388">
    <property type="entry name" value="WH-like_DNA-bd_sf"/>
</dbReference>
<dbReference type="AlphaFoldDB" id="A0A4R3UWU0"/>
<dbReference type="Gene3D" id="3.40.50.150">
    <property type="entry name" value="Vaccinia Virus protein VP39"/>
    <property type="match status" value="1"/>
</dbReference>
<sequence>MELKVHKSVMDQLNEPQAMAAIRRVSDGYKSFQALLAGFRCGLFDWLAQHGPAARPDIASALDLRGAHLAGFLQALEDLGALSRADGGYVLADGMDQVLCKGNPWYQGAVFEDMLAGSNGWSSLDRFMSASWTAAEAARPALAPRQHPFFGEADRLASYLRDHLAARQGALRVLCFDGGEGQLAVALCRQLPGAVVTAVVAEQGLEQARAAVAASGFEQRCSVRRGSALTPLEGEYDLGVLFHALYPLRRNTNDALAAVAGRLAPEGELFCAHWFCLEACDTAPGGLRDLDKAVLTDSHPMCHVETFCERFGKIGLLDADRADLHGEYGVTKLHFARKPEASQE</sequence>
<dbReference type="SUPFAM" id="SSF53335">
    <property type="entry name" value="S-adenosyl-L-methionine-dependent methyltransferases"/>
    <property type="match status" value="1"/>
</dbReference>
<evidence type="ECO:0008006" key="3">
    <source>
        <dbReference type="Google" id="ProtNLM"/>
    </source>
</evidence>